<keyword evidence="6" id="KW-0472">Membrane</keyword>
<evidence type="ECO:0000256" key="4">
    <source>
        <dbReference type="ARBA" id="ARBA00022837"/>
    </source>
</evidence>
<dbReference type="CDD" id="cd11304">
    <property type="entry name" value="Cadherin_repeat"/>
    <property type="match status" value="1"/>
</dbReference>
<evidence type="ECO:0000256" key="2">
    <source>
        <dbReference type="ARBA" id="ARBA00022692"/>
    </source>
</evidence>
<protein>
    <recommendedName>
        <fullName evidence="8">Cadherin domain-containing protein</fullName>
    </recommendedName>
</protein>
<dbReference type="GO" id="GO:0005509">
    <property type="term" value="F:calcium ion binding"/>
    <property type="evidence" value="ECO:0007669"/>
    <property type="project" value="UniProtKB-UniRule"/>
</dbReference>
<dbReference type="PROSITE" id="PS00232">
    <property type="entry name" value="CADHERIN_1"/>
    <property type="match status" value="1"/>
</dbReference>
<keyword evidence="4 7" id="KW-0106">Calcium</keyword>
<keyword evidence="5" id="KW-1133">Transmembrane helix</keyword>
<dbReference type="EMBL" id="JQDR03005355">
    <property type="protein sequence ID" value="KAA0201592.1"/>
    <property type="molecule type" value="Genomic_DNA"/>
</dbReference>
<dbReference type="GO" id="GO:0007156">
    <property type="term" value="P:homophilic cell adhesion via plasma membrane adhesion molecules"/>
    <property type="evidence" value="ECO:0007669"/>
    <property type="project" value="InterPro"/>
</dbReference>
<dbReference type="SUPFAM" id="SSF49313">
    <property type="entry name" value="Cadherin-like"/>
    <property type="match status" value="1"/>
</dbReference>
<comment type="caution">
    <text evidence="9">The sequence shown here is derived from an EMBL/GenBank/DDBJ whole genome shotgun (WGS) entry which is preliminary data.</text>
</comment>
<dbReference type="Gene3D" id="2.60.40.60">
    <property type="entry name" value="Cadherins"/>
    <property type="match status" value="1"/>
</dbReference>
<reference evidence="9" key="1">
    <citation type="submission" date="2014-08" db="EMBL/GenBank/DDBJ databases">
        <authorList>
            <person name="Murali S."/>
            <person name="Richards S."/>
            <person name="Bandaranaike D."/>
            <person name="Bellair M."/>
            <person name="Blankenburg K."/>
            <person name="Chao H."/>
            <person name="Dinh H."/>
            <person name="Doddapaneni H."/>
            <person name="Dugan-Rocha S."/>
            <person name="Elkadiri S."/>
            <person name="Gnanaolivu R."/>
            <person name="Hughes D."/>
            <person name="Lee S."/>
            <person name="Li M."/>
            <person name="Ming W."/>
            <person name="Munidasa M."/>
            <person name="Muniz J."/>
            <person name="Nguyen L."/>
            <person name="Osuji N."/>
            <person name="Pu L.-L."/>
            <person name="Puazo M."/>
            <person name="Skinner E."/>
            <person name="Qu C."/>
            <person name="Quiroz J."/>
            <person name="Raj R."/>
            <person name="Weissenberger G."/>
            <person name="Xin Y."/>
            <person name="Zou X."/>
            <person name="Han Y."/>
            <person name="Worley K."/>
            <person name="Muzny D."/>
            <person name="Gibbs R."/>
        </authorList>
    </citation>
    <scope>NUCLEOTIDE SEQUENCE</scope>
    <source>
        <strain evidence="9">HAZT.00-mixed</strain>
        <tissue evidence="9">Whole organism</tissue>
    </source>
</reference>
<dbReference type="InterPro" id="IPR002126">
    <property type="entry name" value="Cadherin-like_dom"/>
</dbReference>
<feature type="domain" description="Cadherin" evidence="8">
    <location>
        <begin position="80"/>
        <end position="134"/>
    </location>
</feature>
<dbReference type="PANTHER" id="PTHR24026">
    <property type="entry name" value="FAT ATYPICAL CADHERIN-RELATED"/>
    <property type="match status" value="1"/>
</dbReference>
<evidence type="ECO:0000256" key="5">
    <source>
        <dbReference type="ARBA" id="ARBA00022989"/>
    </source>
</evidence>
<dbReference type="InterPro" id="IPR015919">
    <property type="entry name" value="Cadherin-like_sf"/>
</dbReference>
<dbReference type="PANTHER" id="PTHR24026:SF126">
    <property type="entry name" value="PROTOCADHERIN FAT 4"/>
    <property type="match status" value="1"/>
</dbReference>
<dbReference type="SMART" id="SM00112">
    <property type="entry name" value="CA"/>
    <property type="match status" value="1"/>
</dbReference>
<evidence type="ECO:0000256" key="6">
    <source>
        <dbReference type="ARBA" id="ARBA00023136"/>
    </source>
</evidence>
<reference evidence="9" key="2">
    <citation type="journal article" date="2018" name="Environ. Sci. Technol.">
        <title>The Toxicogenome of Hyalella azteca: A Model for Sediment Ecotoxicology and Evolutionary Toxicology.</title>
        <authorList>
            <person name="Poynton H.C."/>
            <person name="Hasenbein S."/>
            <person name="Benoit J.B."/>
            <person name="Sepulveda M.S."/>
            <person name="Poelchau M.F."/>
            <person name="Hughes D.S.T."/>
            <person name="Murali S.C."/>
            <person name="Chen S."/>
            <person name="Glastad K.M."/>
            <person name="Goodisman M.A.D."/>
            <person name="Werren J.H."/>
            <person name="Vineis J.H."/>
            <person name="Bowen J.L."/>
            <person name="Friedrich M."/>
            <person name="Jones J."/>
            <person name="Robertson H.M."/>
            <person name="Feyereisen R."/>
            <person name="Mechler-Hickson A."/>
            <person name="Mathers N."/>
            <person name="Lee C.E."/>
            <person name="Colbourne J.K."/>
            <person name="Biales A."/>
            <person name="Johnston J.S."/>
            <person name="Wellborn G.A."/>
            <person name="Rosendale A.J."/>
            <person name="Cridge A.G."/>
            <person name="Munoz-Torres M.C."/>
            <person name="Bain P.A."/>
            <person name="Manny A.R."/>
            <person name="Major K.M."/>
            <person name="Lambert F.N."/>
            <person name="Vulpe C.D."/>
            <person name="Tuck P."/>
            <person name="Blalock B.J."/>
            <person name="Lin Y.Y."/>
            <person name="Smith M.E."/>
            <person name="Ochoa-Acuna H."/>
            <person name="Chen M.M."/>
            <person name="Childers C.P."/>
            <person name="Qu J."/>
            <person name="Dugan S."/>
            <person name="Lee S.L."/>
            <person name="Chao H."/>
            <person name="Dinh H."/>
            <person name="Han Y."/>
            <person name="Doddapaneni H."/>
            <person name="Worley K.C."/>
            <person name="Muzny D.M."/>
            <person name="Gibbs R.A."/>
            <person name="Richards S."/>
        </authorList>
    </citation>
    <scope>NUCLEOTIDE SEQUENCE</scope>
    <source>
        <strain evidence="9">HAZT.00-mixed</strain>
        <tissue evidence="9">Whole organism</tissue>
    </source>
</reference>
<keyword evidence="2" id="KW-0812">Transmembrane</keyword>
<comment type="subcellular location">
    <subcellularLocation>
        <location evidence="1">Membrane</location>
    </subcellularLocation>
</comment>
<accession>A0A6A0H7A3</accession>
<reference evidence="9" key="3">
    <citation type="submission" date="2019-06" db="EMBL/GenBank/DDBJ databases">
        <authorList>
            <person name="Poynton C."/>
            <person name="Hasenbein S."/>
            <person name="Benoit J.B."/>
            <person name="Sepulveda M.S."/>
            <person name="Poelchau M.F."/>
            <person name="Murali S.C."/>
            <person name="Chen S."/>
            <person name="Glastad K.M."/>
            <person name="Werren J.H."/>
            <person name="Vineis J.H."/>
            <person name="Bowen J.L."/>
            <person name="Friedrich M."/>
            <person name="Jones J."/>
            <person name="Robertson H.M."/>
            <person name="Feyereisen R."/>
            <person name="Mechler-Hickson A."/>
            <person name="Mathers N."/>
            <person name="Lee C.E."/>
            <person name="Colbourne J.K."/>
            <person name="Biales A."/>
            <person name="Johnston J.S."/>
            <person name="Wellborn G.A."/>
            <person name="Rosendale A.J."/>
            <person name="Cridge A.G."/>
            <person name="Munoz-Torres M.C."/>
            <person name="Bain P.A."/>
            <person name="Manny A.R."/>
            <person name="Major K.M."/>
            <person name="Lambert F.N."/>
            <person name="Vulpe C.D."/>
            <person name="Tuck P."/>
            <person name="Blalock B.J."/>
            <person name="Lin Y.-Y."/>
            <person name="Smith M.E."/>
            <person name="Ochoa-Acuna H."/>
            <person name="Chen M.-J.M."/>
            <person name="Childers C.P."/>
            <person name="Qu J."/>
            <person name="Dugan S."/>
            <person name="Lee S.L."/>
            <person name="Chao H."/>
            <person name="Dinh H."/>
            <person name="Han Y."/>
            <person name="Doddapaneni H."/>
            <person name="Worley K.C."/>
            <person name="Muzny D.M."/>
            <person name="Gibbs R.A."/>
            <person name="Richards S."/>
        </authorList>
    </citation>
    <scope>NUCLEOTIDE SEQUENCE</scope>
    <source>
        <strain evidence="9">HAZT.00-mixed</strain>
        <tissue evidence="9">Whole organism</tissue>
    </source>
</reference>
<evidence type="ECO:0000259" key="8">
    <source>
        <dbReference type="PROSITE" id="PS50268"/>
    </source>
</evidence>
<name>A0A6A0H7A3_HYAAZ</name>
<evidence type="ECO:0000256" key="7">
    <source>
        <dbReference type="PROSITE-ProRule" id="PRU00043"/>
    </source>
</evidence>
<dbReference type="InterPro" id="IPR020894">
    <property type="entry name" value="Cadherin_CS"/>
</dbReference>
<dbReference type="PROSITE" id="PS50268">
    <property type="entry name" value="CADHERIN_2"/>
    <property type="match status" value="1"/>
</dbReference>
<proteinExistence type="predicted"/>
<dbReference type="AlphaFoldDB" id="A0A6A0H7A3"/>
<organism evidence="9">
    <name type="scientific">Hyalella azteca</name>
    <name type="common">Amphipod</name>
    <dbReference type="NCBI Taxonomy" id="294128"/>
    <lineage>
        <taxon>Eukaryota</taxon>
        <taxon>Metazoa</taxon>
        <taxon>Ecdysozoa</taxon>
        <taxon>Arthropoda</taxon>
        <taxon>Crustacea</taxon>
        <taxon>Multicrustacea</taxon>
        <taxon>Malacostraca</taxon>
        <taxon>Eumalacostraca</taxon>
        <taxon>Peracarida</taxon>
        <taxon>Amphipoda</taxon>
        <taxon>Senticaudata</taxon>
        <taxon>Talitrida</taxon>
        <taxon>Talitroidea</taxon>
        <taxon>Hyalellidae</taxon>
        <taxon>Hyalella</taxon>
    </lineage>
</organism>
<gene>
    <name evidence="9" type="ORF">HAZT_HAZT002670</name>
</gene>
<dbReference type="Pfam" id="PF00028">
    <property type="entry name" value="Cadherin"/>
    <property type="match status" value="1"/>
</dbReference>
<dbReference type="Proteomes" id="UP000711488">
    <property type="component" value="Unassembled WGS sequence"/>
</dbReference>
<keyword evidence="3" id="KW-0677">Repeat</keyword>
<dbReference type="GO" id="GO:0005886">
    <property type="term" value="C:plasma membrane"/>
    <property type="evidence" value="ECO:0007669"/>
    <property type="project" value="UniProtKB-SubCell"/>
</dbReference>
<sequence length="170" mass="18348">MGVSWEKCRYAIDVALVKCRTKTQADDTQPMWFVCVQAGNGTGALSFFVRSVRGRRNTEALAATLGEAGWGPDTQGDELFVVNRTTGVLSTAGPLDRELQSQYEVQVIVSDGSLWTVTPVYVTVSDVNDNAPQFLESLYRVTVPARPAGRRRLPLLRSVAAGLGEAAKAG</sequence>
<evidence type="ECO:0000256" key="3">
    <source>
        <dbReference type="ARBA" id="ARBA00022737"/>
    </source>
</evidence>
<evidence type="ECO:0000256" key="1">
    <source>
        <dbReference type="ARBA" id="ARBA00004370"/>
    </source>
</evidence>
<dbReference type="PRINTS" id="PR00205">
    <property type="entry name" value="CADHERIN"/>
</dbReference>
<evidence type="ECO:0000313" key="9">
    <source>
        <dbReference type="EMBL" id="KAA0201592.1"/>
    </source>
</evidence>